<dbReference type="Gene3D" id="3.80.10.10">
    <property type="entry name" value="Ribonuclease Inhibitor"/>
    <property type="match status" value="1"/>
</dbReference>
<protein>
    <submittedName>
        <fullName evidence="3">Uncharacterized protein</fullName>
    </submittedName>
</protein>
<reference evidence="3" key="1">
    <citation type="submission" date="2021-03" db="EMBL/GenBank/DDBJ databases">
        <title>Chromosome level genome of the anhydrobiotic midge Polypedilum vanderplanki.</title>
        <authorList>
            <person name="Yoshida Y."/>
            <person name="Kikawada T."/>
            <person name="Gusev O."/>
        </authorList>
    </citation>
    <scope>NUCLEOTIDE SEQUENCE</scope>
    <source>
        <strain evidence="3">NIAS01</strain>
        <tissue evidence="3">Whole body or cell culture</tissue>
    </source>
</reference>
<keyword evidence="4" id="KW-1185">Reference proteome</keyword>
<feature type="coiled-coil region" evidence="1">
    <location>
        <begin position="136"/>
        <end position="182"/>
    </location>
</feature>
<comment type="caution">
    <text evidence="3">The sequence shown here is derived from an EMBL/GenBank/DDBJ whole genome shotgun (WGS) entry which is preliminary data.</text>
</comment>
<evidence type="ECO:0000313" key="3">
    <source>
        <dbReference type="EMBL" id="KAG5667199.1"/>
    </source>
</evidence>
<evidence type="ECO:0000256" key="1">
    <source>
        <dbReference type="SAM" id="Coils"/>
    </source>
</evidence>
<dbReference type="Proteomes" id="UP001107558">
    <property type="component" value="Chromosome 4"/>
</dbReference>
<dbReference type="AlphaFoldDB" id="A0A9J6BC14"/>
<organism evidence="3 4">
    <name type="scientific">Polypedilum vanderplanki</name>
    <name type="common">Sleeping chironomid midge</name>
    <dbReference type="NCBI Taxonomy" id="319348"/>
    <lineage>
        <taxon>Eukaryota</taxon>
        <taxon>Metazoa</taxon>
        <taxon>Ecdysozoa</taxon>
        <taxon>Arthropoda</taxon>
        <taxon>Hexapoda</taxon>
        <taxon>Insecta</taxon>
        <taxon>Pterygota</taxon>
        <taxon>Neoptera</taxon>
        <taxon>Endopterygota</taxon>
        <taxon>Diptera</taxon>
        <taxon>Nematocera</taxon>
        <taxon>Chironomoidea</taxon>
        <taxon>Chironomidae</taxon>
        <taxon>Chironominae</taxon>
        <taxon>Polypedilum</taxon>
        <taxon>Polypedilum</taxon>
    </lineage>
</organism>
<evidence type="ECO:0000313" key="4">
    <source>
        <dbReference type="Proteomes" id="UP001107558"/>
    </source>
</evidence>
<sequence length="341" mass="40233">MNFLPNGFNIFTHIKSLSIQNSQLKEITKYDLSQFKNLEYLTIVYNDITIIESDLFSYNNGIKNVDLRFNKIFWISNQIKNLPNVFVDGNCLDSPQLFIEVNREFDNKLKNLNFKMFEKKIENYQIYVDSSLIKAKNDQNIALKNISDEIQNLNKILNEEKQTEMMKNFENLKLQLNEIKIEFEKFKCTQKTNSDEIETLKKEQNEEKLKYLMSENSSKESETLKISYSADVFITIVTIINLTLFMIIIFLIYKIRTKIYGNQSEMLLPVRSERMKEQFDDFKSNYAEINPENPIDDKVHEESQPNSEYENICGPIEVEVEVNEETEISKDENLESIEIID</sequence>
<dbReference type="SUPFAM" id="SSF52058">
    <property type="entry name" value="L domain-like"/>
    <property type="match status" value="1"/>
</dbReference>
<proteinExistence type="predicted"/>
<accession>A0A9J6BC14</accession>
<dbReference type="InterPro" id="IPR032675">
    <property type="entry name" value="LRR_dom_sf"/>
</dbReference>
<keyword evidence="2" id="KW-0472">Membrane</keyword>
<keyword evidence="2" id="KW-1133">Transmembrane helix</keyword>
<evidence type="ECO:0000256" key="2">
    <source>
        <dbReference type="SAM" id="Phobius"/>
    </source>
</evidence>
<name>A0A9J6BC14_POLVA</name>
<dbReference type="OrthoDB" id="676979at2759"/>
<keyword evidence="1" id="KW-0175">Coiled coil</keyword>
<feature type="transmembrane region" description="Helical" evidence="2">
    <location>
        <begin position="232"/>
        <end position="253"/>
    </location>
</feature>
<gene>
    <name evidence="3" type="ORF">PVAND_015190</name>
</gene>
<keyword evidence="2" id="KW-0812">Transmembrane</keyword>
<dbReference type="EMBL" id="JADBJN010000004">
    <property type="protein sequence ID" value="KAG5667199.1"/>
    <property type="molecule type" value="Genomic_DNA"/>
</dbReference>